<evidence type="ECO:0000256" key="7">
    <source>
        <dbReference type="ARBA" id="ARBA00022827"/>
    </source>
</evidence>
<protein>
    <submittedName>
        <fullName evidence="15">Ferric reductase</fullName>
    </submittedName>
</protein>
<dbReference type="CDD" id="cd06198">
    <property type="entry name" value="FNR_like_3"/>
    <property type="match status" value="1"/>
</dbReference>
<keyword evidence="6" id="KW-0479">Metal-binding</keyword>
<evidence type="ECO:0000256" key="8">
    <source>
        <dbReference type="ARBA" id="ARBA00022989"/>
    </source>
</evidence>
<reference evidence="15 16" key="1">
    <citation type="journal article" date="2015" name="Stand. Genomic Sci.">
        <title>Genomic Encyclopedia of Bacterial and Archaeal Type Strains, Phase III: the genomes of soil and plant-associated and newly described type strains.</title>
        <authorList>
            <person name="Whitman W.B."/>
            <person name="Woyke T."/>
            <person name="Klenk H.P."/>
            <person name="Zhou Y."/>
            <person name="Lilburn T.G."/>
            <person name="Beck B.J."/>
            <person name="De Vos P."/>
            <person name="Vandamme P."/>
            <person name="Eisen J.A."/>
            <person name="Garrity G."/>
            <person name="Hugenholtz P."/>
            <person name="Kyrpides N.C."/>
        </authorList>
    </citation>
    <scope>NUCLEOTIDE SEQUENCE [LARGE SCALE GENOMIC DNA]</scope>
    <source>
        <strain evidence="15 16">VKM Ac-2538</strain>
    </source>
</reference>
<feature type="transmembrane region" description="Helical" evidence="13">
    <location>
        <begin position="213"/>
        <end position="233"/>
    </location>
</feature>
<dbReference type="InterPro" id="IPR039261">
    <property type="entry name" value="FNR_nucleotide-bd"/>
</dbReference>
<feature type="transmembrane region" description="Helical" evidence="13">
    <location>
        <begin position="109"/>
        <end position="130"/>
    </location>
</feature>
<evidence type="ECO:0000256" key="2">
    <source>
        <dbReference type="ARBA" id="ARBA00004141"/>
    </source>
</evidence>
<keyword evidence="11" id="KW-0411">Iron-sulfur</keyword>
<dbReference type="SUPFAM" id="SSF52343">
    <property type="entry name" value="Ferredoxin reductase-like, C-terminal NADP-linked domain"/>
    <property type="match status" value="1"/>
</dbReference>
<keyword evidence="8 13" id="KW-1133">Transmembrane helix</keyword>
<evidence type="ECO:0000256" key="13">
    <source>
        <dbReference type="SAM" id="Phobius"/>
    </source>
</evidence>
<evidence type="ECO:0000256" key="6">
    <source>
        <dbReference type="ARBA" id="ARBA00022723"/>
    </source>
</evidence>
<dbReference type="InterPro" id="IPR013130">
    <property type="entry name" value="Fe3_Rdtase_TM_dom"/>
</dbReference>
<feature type="transmembrane region" description="Helical" evidence="13">
    <location>
        <begin position="27"/>
        <end position="49"/>
    </location>
</feature>
<keyword evidence="5" id="KW-0001">2Fe-2S</keyword>
<dbReference type="InterPro" id="IPR001433">
    <property type="entry name" value="OxRdtase_FAD/NAD-bd"/>
</dbReference>
<keyword evidence="9" id="KW-0560">Oxidoreductase</keyword>
<feature type="domain" description="FAD-binding FR-type" evidence="14">
    <location>
        <begin position="238"/>
        <end position="338"/>
    </location>
</feature>
<keyword evidence="3" id="KW-0285">Flavoprotein</keyword>
<feature type="transmembrane region" description="Helical" evidence="13">
    <location>
        <begin position="69"/>
        <end position="88"/>
    </location>
</feature>
<dbReference type="InterPro" id="IPR050415">
    <property type="entry name" value="MRET"/>
</dbReference>
<dbReference type="Gene3D" id="2.40.30.10">
    <property type="entry name" value="Translation factors"/>
    <property type="match status" value="1"/>
</dbReference>
<sequence>MTNRGVAQATSRHRIAHVRQRSRRTPVWWRDAIGVLCWGNVLLVIALWLSGRGVQLLGAGPADLLTSLGRLSGLVAADLLLVQVFLMARVPMIERSYGQDELARRHRLVGFWSFNLLMVHVGLILGGYTLRDHNDLLRETWSVVTTYGGMLLAVAGSLALTVVVLTSVRAARRALRYESWHLLHLYAYVGVGLSVPHEIWTGADFATSPVARAYWWSAYAVALVAILVYRVALPLWRTLRHGLTVREVIREGPGVVTVMVAGRGLHRMPVQAGQYFVFRFLDGPGWSRGNPYSLSASPAPDLLRVTAKAAGDGSSRLAGLRPGTKVAIEGPYGRLTGERRVTGKIAMFACGIGITPLRALLEELAYRPGDAILVYRAQDADDVVFHGELEQLARRRGITVHYLLGRRIRTRQSWLPETAADWTDEDAMQALVPDISQYDVYVCGPDQWMDAVCAAAAGSGLPPNQLHQERFSW</sequence>
<dbReference type="SUPFAM" id="SSF63380">
    <property type="entry name" value="Riboflavin synthase domain-like"/>
    <property type="match status" value="1"/>
</dbReference>
<feature type="transmembrane region" description="Helical" evidence="13">
    <location>
        <begin position="150"/>
        <end position="171"/>
    </location>
</feature>
<keyword evidence="7" id="KW-0274">FAD</keyword>
<name>A0ABY2BTJ4_9ACTN</name>
<evidence type="ECO:0000313" key="15">
    <source>
        <dbReference type="EMBL" id="TCO31364.1"/>
    </source>
</evidence>
<keyword evidence="16" id="KW-1185">Reference proteome</keyword>
<accession>A0ABY2BTJ4</accession>
<evidence type="ECO:0000256" key="5">
    <source>
        <dbReference type="ARBA" id="ARBA00022714"/>
    </source>
</evidence>
<gene>
    <name evidence="15" type="ORF">EV644_1014</name>
</gene>
<dbReference type="PANTHER" id="PTHR47354">
    <property type="entry name" value="NADH OXIDOREDUCTASE HCR"/>
    <property type="match status" value="1"/>
</dbReference>
<keyword evidence="4 13" id="KW-0812">Transmembrane</keyword>
<organism evidence="15 16">
    <name type="scientific">Kribbella orskensis</name>
    <dbReference type="NCBI Taxonomy" id="2512216"/>
    <lineage>
        <taxon>Bacteria</taxon>
        <taxon>Bacillati</taxon>
        <taxon>Actinomycetota</taxon>
        <taxon>Actinomycetes</taxon>
        <taxon>Propionibacteriales</taxon>
        <taxon>Kribbellaceae</taxon>
        <taxon>Kribbella</taxon>
    </lineage>
</organism>
<dbReference type="InterPro" id="IPR017938">
    <property type="entry name" value="Riboflavin_synthase-like_b-brl"/>
</dbReference>
<comment type="subcellular location">
    <subcellularLocation>
        <location evidence="2">Membrane</location>
        <topology evidence="2">Multi-pass membrane protein</topology>
    </subcellularLocation>
</comment>
<dbReference type="PANTHER" id="PTHR47354:SF8">
    <property type="entry name" value="1,2-PHENYLACETYL-COA EPOXIDASE, SUBUNIT E"/>
    <property type="match status" value="1"/>
</dbReference>
<comment type="cofactor">
    <cofactor evidence="1">
        <name>FAD</name>
        <dbReference type="ChEBI" id="CHEBI:57692"/>
    </cofactor>
</comment>
<dbReference type="Pfam" id="PF01794">
    <property type="entry name" value="Ferric_reduct"/>
    <property type="match status" value="1"/>
</dbReference>
<evidence type="ECO:0000259" key="14">
    <source>
        <dbReference type="PROSITE" id="PS51384"/>
    </source>
</evidence>
<keyword evidence="12 13" id="KW-0472">Membrane</keyword>
<evidence type="ECO:0000256" key="12">
    <source>
        <dbReference type="ARBA" id="ARBA00023136"/>
    </source>
</evidence>
<comment type="caution">
    <text evidence="15">The sequence shown here is derived from an EMBL/GenBank/DDBJ whole genome shotgun (WGS) entry which is preliminary data.</text>
</comment>
<evidence type="ECO:0000256" key="10">
    <source>
        <dbReference type="ARBA" id="ARBA00023004"/>
    </source>
</evidence>
<evidence type="ECO:0000256" key="9">
    <source>
        <dbReference type="ARBA" id="ARBA00023002"/>
    </source>
</evidence>
<feature type="transmembrane region" description="Helical" evidence="13">
    <location>
        <begin position="183"/>
        <end position="201"/>
    </location>
</feature>
<dbReference type="InterPro" id="IPR017927">
    <property type="entry name" value="FAD-bd_FR_type"/>
</dbReference>
<evidence type="ECO:0000256" key="11">
    <source>
        <dbReference type="ARBA" id="ARBA00023014"/>
    </source>
</evidence>
<dbReference type="Gene3D" id="3.40.50.80">
    <property type="entry name" value="Nucleotide-binding domain of ferredoxin-NADP reductase (FNR) module"/>
    <property type="match status" value="1"/>
</dbReference>
<evidence type="ECO:0000256" key="1">
    <source>
        <dbReference type="ARBA" id="ARBA00001974"/>
    </source>
</evidence>
<proteinExistence type="predicted"/>
<dbReference type="Proteomes" id="UP000295818">
    <property type="component" value="Unassembled WGS sequence"/>
</dbReference>
<keyword evidence="10" id="KW-0408">Iron</keyword>
<evidence type="ECO:0000313" key="16">
    <source>
        <dbReference type="Proteomes" id="UP000295818"/>
    </source>
</evidence>
<dbReference type="EMBL" id="SLWM01000001">
    <property type="protein sequence ID" value="TCO31364.1"/>
    <property type="molecule type" value="Genomic_DNA"/>
</dbReference>
<evidence type="ECO:0000256" key="4">
    <source>
        <dbReference type="ARBA" id="ARBA00022692"/>
    </source>
</evidence>
<dbReference type="PROSITE" id="PS51384">
    <property type="entry name" value="FAD_FR"/>
    <property type="match status" value="1"/>
</dbReference>
<evidence type="ECO:0000256" key="3">
    <source>
        <dbReference type="ARBA" id="ARBA00022630"/>
    </source>
</evidence>
<dbReference type="Pfam" id="PF00175">
    <property type="entry name" value="NAD_binding_1"/>
    <property type="match status" value="1"/>
</dbReference>
<dbReference type="RefSeq" id="WP_132187580.1">
    <property type="nucleotide sequence ID" value="NZ_SLWM01000001.1"/>
</dbReference>